<dbReference type="AlphaFoldDB" id="A0A382UCS4"/>
<evidence type="ECO:0000313" key="1">
    <source>
        <dbReference type="EMBL" id="SVD31837.1"/>
    </source>
</evidence>
<proteinExistence type="predicted"/>
<feature type="non-terminal residue" evidence="1">
    <location>
        <position position="1"/>
    </location>
</feature>
<dbReference type="EMBL" id="UINC01143105">
    <property type="protein sequence ID" value="SVD31837.1"/>
    <property type="molecule type" value="Genomic_DNA"/>
</dbReference>
<protein>
    <submittedName>
        <fullName evidence="1">Uncharacterized protein</fullName>
    </submittedName>
</protein>
<sequence>KGDLWMGLFKNNDALVNMGRGDLSAASRDYKESAEHYRKAGFEGHYYKTLALYFDNLTQYEHSKTDHHSDPEVYIRLQDYCEKARSNYDKALSYDEEKLPLPPEMSFYIHKGNPDLSGEIEYGTLTGMEAAVISSNSWAMAAQDRIIRANHVNHYALHKMSGKQQTDGLFEAAFQCLSAAHCSLFAAAYSQIFNDADNRISGYFSNIADYYWYKAEALQTADQMRESIYNLEVAKEKIEDGIRYYTEAAFGKDSHWSGKEGHDNYARRKISSLRELVQRLGADIFNGRAAAGMD</sequence>
<reference evidence="1" key="1">
    <citation type="submission" date="2018-05" db="EMBL/GenBank/DDBJ databases">
        <authorList>
            <person name="Lanie J.A."/>
            <person name="Ng W.-L."/>
            <person name="Kazmierczak K.M."/>
            <person name="Andrzejewski T.M."/>
            <person name="Davidsen T.M."/>
            <person name="Wayne K.J."/>
            <person name="Tettelin H."/>
            <person name="Glass J.I."/>
            <person name="Rusch D."/>
            <person name="Podicherti R."/>
            <person name="Tsui H.-C.T."/>
            <person name="Winkler M.E."/>
        </authorList>
    </citation>
    <scope>NUCLEOTIDE SEQUENCE</scope>
</reference>
<feature type="non-terminal residue" evidence="1">
    <location>
        <position position="294"/>
    </location>
</feature>
<accession>A0A382UCS4</accession>
<organism evidence="1">
    <name type="scientific">marine metagenome</name>
    <dbReference type="NCBI Taxonomy" id="408172"/>
    <lineage>
        <taxon>unclassified sequences</taxon>
        <taxon>metagenomes</taxon>
        <taxon>ecological metagenomes</taxon>
    </lineage>
</organism>
<name>A0A382UCS4_9ZZZZ</name>
<gene>
    <name evidence="1" type="ORF">METZ01_LOCUS384691</name>
</gene>